<dbReference type="RefSeq" id="WP_311861603.1">
    <property type="nucleotide sequence ID" value="NZ_JAUZVV010000001.1"/>
</dbReference>
<feature type="transmembrane region" description="Helical" evidence="2">
    <location>
        <begin position="226"/>
        <end position="244"/>
    </location>
</feature>
<protein>
    <submittedName>
        <fullName evidence="4">CPBP family intramembrane metalloprotease</fullName>
        <ecNumber evidence="4">3.4.-.-</ecNumber>
    </submittedName>
</protein>
<evidence type="ECO:0000259" key="3">
    <source>
        <dbReference type="Pfam" id="PF02517"/>
    </source>
</evidence>
<evidence type="ECO:0000256" key="2">
    <source>
        <dbReference type="SAM" id="Phobius"/>
    </source>
</evidence>
<evidence type="ECO:0000313" key="5">
    <source>
        <dbReference type="Proteomes" id="UP001251849"/>
    </source>
</evidence>
<dbReference type="Pfam" id="PF02517">
    <property type="entry name" value="Rce1-like"/>
    <property type="match status" value="1"/>
</dbReference>
<feature type="transmembrane region" description="Helical" evidence="2">
    <location>
        <begin position="251"/>
        <end position="270"/>
    </location>
</feature>
<evidence type="ECO:0000256" key="1">
    <source>
        <dbReference type="SAM" id="MobiDB-lite"/>
    </source>
</evidence>
<proteinExistence type="predicted"/>
<feature type="region of interest" description="Disordered" evidence="1">
    <location>
        <begin position="1"/>
        <end position="38"/>
    </location>
</feature>
<feature type="compositionally biased region" description="Low complexity" evidence="1">
    <location>
        <begin position="9"/>
        <end position="21"/>
    </location>
</feature>
<sequence>MQDQLSDGPSSPAAEAETPIAEPEHRPDGDERRRRGRRRRRTDWRLGGTGVRPWNGSLLVIALLSLGAAIFAGSLVQLLWRSPSAPLVSTAILWVGMLIPVVVAFRRGRPAGLLRVRGADLIHGLALGLGLRVIEGWVSDAAARPFPSANLTSSWLLTEAIPSGLVGPVVEEFFFRTVILVAMYGLLRRTAGRAAAAVAAVLVSTASFILIHVVDGSLPLGESLSVGAVGLVCATLVILTGRVWGAVFAHIVYNATALLLMAAGAAISGGQ</sequence>
<evidence type="ECO:0000313" key="4">
    <source>
        <dbReference type="EMBL" id="MDT3316759.1"/>
    </source>
</evidence>
<organism evidence="4 5">
    <name type="scientific">Microbacterium gawkjiense</name>
    <dbReference type="NCBI Taxonomy" id="3067309"/>
    <lineage>
        <taxon>Bacteria</taxon>
        <taxon>Bacillati</taxon>
        <taxon>Actinomycetota</taxon>
        <taxon>Actinomycetes</taxon>
        <taxon>Micrococcales</taxon>
        <taxon>Microbacteriaceae</taxon>
        <taxon>Microbacterium</taxon>
    </lineage>
</organism>
<gene>
    <name evidence="4" type="ORF">Q9S71_07960</name>
</gene>
<feature type="domain" description="CAAX prenyl protease 2/Lysostaphin resistance protein A-like" evidence="3">
    <location>
        <begin position="155"/>
        <end position="255"/>
    </location>
</feature>
<reference evidence="4 5" key="1">
    <citation type="submission" date="2023-08" db="EMBL/GenBank/DDBJ databases">
        <title>Microbacterium aquilitoris sp. nov. and Microbacterium gwkjibeachense sp. nov., isolated from beach.</title>
        <authorList>
            <person name="Lee S.D."/>
            <person name="Yang H."/>
            <person name="Kim I."/>
        </authorList>
    </citation>
    <scope>NUCLEOTIDE SEQUENCE [LARGE SCALE GENOMIC DNA]</scope>
    <source>
        <strain evidence="4 5">KSW4-11</strain>
    </source>
</reference>
<keyword evidence="2" id="KW-0812">Transmembrane</keyword>
<name>A0ABU3GAC2_9MICO</name>
<feature type="compositionally biased region" description="Basic and acidic residues" evidence="1">
    <location>
        <begin position="22"/>
        <end position="33"/>
    </location>
</feature>
<dbReference type="Proteomes" id="UP001251849">
    <property type="component" value="Unassembled WGS sequence"/>
</dbReference>
<keyword evidence="2" id="KW-0472">Membrane</keyword>
<keyword evidence="4" id="KW-0645">Protease</keyword>
<keyword evidence="4" id="KW-0482">Metalloprotease</keyword>
<comment type="caution">
    <text evidence="4">The sequence shown here is derived from an EMBL/GenBank/DDBJ whole genome shotgun (WGS) entry which is preliminary data.</text>
</comment>
<dbReference type="EMBL" id="JAUZVV010000001">
    <property type="protein sequence ID" value="MDT3316759.1"/>
    <property type="molecule type" value="Genomic_DNA"/>
</dbReference>
<keyword evidence="2" id="KW-1133">Transmembrane helix</keyword>
<dbReference type="GO" id="GO:0008237">
    <property type="term" value="F:metallopeptidase activity"/>
    <property type="evidence" value="ECO:0007669"/>
    <property type="project" value="UniProtKB-KW"/>
</dbReference>
<feature type="transmembrane region" description="Helical" evidence="2">
    <location>
        <begin position="86"/>
        <end position="106"/>
    </location>
</feature>
<accession>A0ABU3GAC2</accession>
<keyword evidence="4" id="KW-0378">Hydrolase</keyword>
<feature type="transmembrane region" description="Helical" evidence="2">
    <location>
        <begin position="58"/>
        <end position="80"/>
    </location>
</feature>
<dbReference type="EC" id="3.4.-.-" evidence="4"/>
<dbReference type="InterPro" id="IPR003675">
    <property type="entry name" value="Rce1/LyrA-like_dom"/>
</dbReference>
<feature type="transmembrane region" description="Helical" evidence="2">
    <location>
        <begin position="194"/>
        <end position="214"/>
    </location>
</feature>
<keyword evidence="5" id="KW-1185">Reference proteome</keyword>